<dbReference type="Gene3D" id="2.10.25.10">
    <property type="entry name" value="Laminin"/>
    <property type="match status" value="1"/>
</dbReference>
<dbReference type="InterPro" id="IPR047244">
    <property type="entry name" value="ISL1/2-like_LIM1"/>
</dbReference>
<feature type="DNA-binding region" description="Homeobox" evidence="16">
    <location>
        <begin position="198"/>
        <end position="257"/>
    </location>
</feature>
<dbReference type="PROSITE" id="PS50071">
    <property type="entry name" value="HOMEOBOX_2"/>
    <property type="match status" value="1"/>
</dbReference>
<keyword evidence="6 17" id="KW-0862">Zinc</keyword>
<dbReference type="SUPFAM" id="SSF57716">
    <property type="entry name" value="Glucocorticoid receptor-like (DNA-binding domain)"/>
    <property type="match status" value="2"/>
</dbReference>
<evidence type="ECO:0000256" key="13">
    <source>
        <dbReference type="ARBA" id="ARBA00023242"/>
    </source>
</evidence>
<evidence type="ECO:0000256" key="19">
    <source>
        <dbReference type="SAM" id="MobiDB-lite"/>
    </source>
</evidence>
<dbReference type="PANTHER" id="PTHR24204:SF8">
    <property type="entry name" value="TAILUP, ISOFORM A"/>
    <property type="match status" value="1"/>
</dbReference>
<keyword evidence="10 16" id="KW-0371">Homeobox</keyword>
<dbReference type="InterPro" id="IPR000742">
    <property type="entry name" value="EGF"/>
</dbReference>
<dbReference type="InterPro" id="IPR001356">
    <property type="entry name" value="HD"/>
</dbReference>
<keyword evidence="12" id="KW-0804">Transcription</keyword>
<dbReference type="InterPro" id="IPR003609">
    <property type="entry name" value="Pan_app"/>
</dbReference>
<dbReference type="PROSITE" id="PS00478">
    <property type="entry name" value="LIM_DOMAIN_1"/>
    <property type="match status" value="2"/>
</dbReference>
<evidence type="ECO:0000256" key="5">
    <source>
        <dbReference type="ARBA" id="ARBA00022782"/>
    </source>
</evidence>
<dbReference type="SMART" id="SM00132">
    <property type="entry name" value="LIM"/>
    <property type="match status" value="2"/>
</dbReference>
<evidence type="ECO:0000256" key="6">
    <source>
        <dbReference type="ARBA" id="ARBA00022833"/>
    </source>
</evidence>
<dbReference type="GO" id="GO:0007409">
    <property type="term" value="P:axonogenesis"/>
    <property type="evidence" value="ECO:0007669"/>
    <property type="project" value="TreeGrafter"/>
</dbReference>
<dbReference type="CDD" id="cd00086">
    <property type="entry name" value="homeodomain"/>
    <property type="match status" value="1"/>
</dbReference>
<evidence type="ECO:0000256" key="9">
    <source>
        <dbReference type="ARBA" id="ARBA00023125"/>
    </source>
</evidence>
<dbReference type="FunFam" id="2.10.110.10:FF:000056">
    <property type="entry name" value="insulin gene enhancer protein ISL-1"/>
    <property type="match status" value="1"/>
</dbReference>
<dbReference type="SMART" id="SM00389">
    <property type="entry name" value="HOX"/>
    <property type="match status" value="1"/>
</dbReference>
<dbReference type="GO" id="GO:0048665">
    <property type="term" value="P:neuron fate specification"/>
    <property type="evidence" value="ECO:0007669"/>
    <property type="project" value="InterPro"/>
</dbReference>
<dbReference type="PROSITE" id="PS50948">
    <property type="entry name" value="PAN"/>
    <property type="match status" value="1"/>
</dbReference>
<dbReference type="Pfam" id="PF00008">
    <property type="entry name" value="EGF"/>
    <property type="match status" value="1"/>
</dbReference>
<evidence type="ECO:0000256" key="16">
    <source>
        <dbReference type="PROSITE-ProRule" id="PRU00108"/>
    </source>
</evidence>
<feature type="disulfide bond" evidence="15">
    <location>
        <begin position="488"/>
        <end position="497"/>
    </location>
</feature>
<keyword evidence="15" id="KW-1015">Disulfide bond</keyword>
<dbReference type="Pfam" id="PF00412">
    <property type="entry name" value="LIM"/>
    <property type="match status" value="2"/>
</dbReference>
<dbReference type="EMBL" id="CACRXK020000508">
    <property type="protein sequence ID" value="CAB3982501.1"/>
    <property type="molecule type" value="Genomic_DNA"/>
</dbReference>
<dbReference type="Gene3D" id="2.10.110.10">
    <property type="entry name" value="Cysteine Rich Protein"/>
    <property type="match status" value="2"/>
</dbReference>
<keyword evidence="5" id="KW-0221">Differentiation</keyword>
<dbReference type="Proteomes" id="UP001152795">
    <property type="component" value="Unassembled WGS sequence"/>
</dbReference>
<feature type="region of interest" description="Disordered" evidence="19">
    <location>
        <begin position="259"/>
        <end position="280"/>
    </location>
</feature>
<evidence type="ECO:0000256" key="3">
    <source>
        <dbReference type="ARBA" id="ARBA00022723"/>
    </source>
</evidence>
<dbReference type="InterPro" id="IPR047169">
    <property type="entry name" value="ISL1/2-like"/>
</dbReference>
<dbReference type="GO" id="GO:0005634">
    <property type="term" value="C:nucleus"/>
    <property type="evidence" value="ECO:0007669"/>
    <property type="project" value="UniProtKB-SubCell"/>
</dbReference>
<keyword evidence="11" id="KW-0010">Activator</keyword>
<dbReference type="AlphaFoldDB" id="A0A7D9HEC2"/>
<reference evidence="20" key="1">
    <citation type="submission" date="2020-04" db="EMBL/GenBank/DDBJ databases">
        <authorList>
            <person name="Alioto T."/>
            <person name="Alioto T."/>
            <person name="Gomez Garrido J."/>
        </authorList>
    </citation>
    <scope>NUCLEOTIDE SEQUENCE</scope>
    <source>
        <strain evidence="20">A484AB</strain>
    </source>
</reference>
<dbReference type="SMART" id="SM00181">
    <property type="entry name" value="EGF"/>
    <property type="match status" value="1"/>
</dbReference>
<dbReference type="InterPro" id="IPR009057">
    <property type="entry name" value="Homeodomain-like_sf"/>
</dbReference>
<dbReference type="Pfam" id="PF00046">
    <property type="entry name" value="Homeodomain"/>
    <property type="match status" value="1"/>
</dbReference>
<comment type="caution">
    <text evidence="15">Lacks conserved residue(s) required for the propagation of feature annotation.</text>
</comment>
<evidence type="ECO:0000256" key="15">
    <source>
        <dbReference type="PROSITE-ProRule" id="PRU00076"/>
    </source>
</evidence>
<dbReference type="InterPro" id="IPR017970">
    <property type="entry name" value="Homeobox_CS"/>
</dbReference>
<comment type="subcellular location">
    <subcellularLocation>
        <location evidence="1 16 18">Nucleus</location>
    </subcellularLocation>
</comment>
<dbReference type="SUPFAM" id="SSF46689">
    <property type="entry name" value="Homeodomain-like"/>
    <property type="match status" value="1"/>
</dbReference>
<dbReference type="GO" id="GO:0000981">
    <property type="term" value="F:DNA-binding transcription factor activity, RNA polymerase II-specific"/>
    <property type="evidence" value="ECO:0007669"/>
    <property type="project" value="InterPro"/>
</dbReference>
<evidence type="ECO:0000256" key="7">
    <source>
        <dbReference type="ARBA" id="ARBA00023015"/>
    </source>
</evidence>
<dbReference type="FunFam" id="2.10.110.10:FF:000034">
    <property type="entry name" value="Insulin gene enhancer protein ISL"/>
    <property type="match status" value="1"/>
</dbReference>
<evidence type="ECO:0000256" key="1">
    <source>
        <dbReference type="ARBA" id="ARBA00004123"/>
    </source>
</evidence>
<keyword evidence="13 16" id="KW-0539">Nucleus</keyword>
<keyword evidence="8 17" id="KW-0440">LIM domain</keyword>
<evidence type="ECO:0000256" key="2">
    <source>
        <dbReference type="ARBA" id="ARBA00022473"/>
    </source>
</evidence>
<dbReference type="CDD" id="cd09374">
    <property type="entry name" value="LIM2_Isl"/>
    <property type="match status" value="1"/>
</dbReference>
<name>A0A7D9HEC2_PARCT</name>
<evidence type="ECO:0000256" key="12">
    <source>
        <dbReference type="ARBA" id="ARBA00023163"/>
    </source>
</evidence>
<evidence type="ECO:0000256" key="18">
    <source>
        <dbReference type="RuleBase" id="RU000682"/>
    </source>
</evidence>
<proteinExistence type="predicted"/>
<evidence type="ECO:0000256" key="4">
    <source>
        <dbReference type="ARBA" id="ARBA00022737"/>
    </source>
</evidence>
<evidence type="ECO:0000256" key="10">
    <source>
        <dbReference type="ARBA" id="ARBA00023155"/>
    </source>
</evidence>
<dbReference type="InterPro" id="IPR036056">
    <property type="entry name" value="Fibrinogen-like_C"/>
</dbReference>
<dbReference type="FunFam" id="1.10.10.60:FF:000041">
    <property type="entry name" value="insulin gene enhancer protein ISL-1"/>
    <property type="match status" value="1"/>
</dbReference>
<evidence type="ECO:0000313" key="21">
    <source>
        <dbReference type="Proteomes" id="UP001152795"/>
    </source>
</evidence>
<dbReference type="PROSITE" id="PS00022">
    <property type="entry name" value="EGF_1"/>
    <property type="match status" value="1"/>
</dbReference>
<dbReference type="InterPro" id="IPR014716">
    <property type="entry name" value="Fibrinogen_a/b/g_C_1"/>
</dbReference>
<evidence type="ECO:0000256" key="8">
    <source>
        <dbReference type="ARBA" id="ARBA00023038"/>
    </source>
</evidence>
<dbReference type="InterPro" id="IPR001781">
    <property type="entry name" value="Znf_LIM"/>
</dbReference>
<dbReference type="GO" id="GO:0045944">
    <property type="term" value="P:positive regulation of transcription by RNA polymerase II"/>
    <property type="evidence" value="ECO:0007669"/>
    <property type="project" value="InterPro"/>
</dbReference>
<evidence type="ECO:0000256" key="17">
    <source>
        <dbReference type="PROSITE-ProRule" id="PRU00125"/>
    </source>
</evidence>
<dbReference type="PROSITE" id="PS00027">
    <property type="entry name" value="HOMEOBOX_1"/>
    <property type="match status" value="1"/>
</dbReference>
<dbReference type="CDD" id="cd00054">
    <property type="entry name" value="EGF_CA"/>
    <property type="match status" value="1"/>
</dbReference>
<keyword evidence="7" id="KW-0805">Transcription regulation</keyword>
<protein>
    <recommendedName>
        <fullName evidence="14">Insulin gene enhancer protein ISL-1</fullName>
    </recommendedName>
</protein>
<keyword evidence="3 17" id="KW-0479">Metal-binding</keyword>
<gene>
    <name evidence="20" type="ORF">PACLA_8A014268</name>
</gene>
<keyword evidence="2" id="KW-0217">Developmental protein</keyword>
<dbReference type="PROSITE" id="PS50023">
    <property type="entry name" value="LIM_DOMAIN_2"/>
    <property type="match status" value="2"/>
</dbReference>
<keyword evidence="15" id="KW-0245">EGF-like domain</keyword>
<evidence type="ECO:0000256" key="14">
    <source>
        <dbReference type="ARBA" id="ARBA00041167"/>
    </source>
</evidence>
<accession>A0A7D9HEC2</accession>
<dbReference type="GO" id="GO:0046872">
    <property type="term" value="F:metal ion binding"/>
    <property type="evidence" value="ECO:0007669"/>
    <property type="project" value="UniProtKB-KW"/>
</dbReference>
<sequence length="737" mass="82242">MQHSCSLPLRVGVPRKPSRIIASTAMMNAGVIQNSSRRIALCVGCGAQITDQFILRVSPDLEWHATCLKCSECNVALDETCTCFVRDGKTYCKRDYYRLFGSKCAKCNQGFNKKDYVMRVKNKIFHMDCFRCVACSKQLVRGEEFALRDDGLFCKADHIILEKAREHYSTENIAVSINTGRPTFQVRHEPNIKKVEKTTRVRTVLNEKQLHTLRTCYAANPRPDAMMKEQLVEMTGLSPRVIRVWFQNKRCKDKKKSIQMKQQGTRAVSSPEDQSSCSLTDGSGVVLQQSLQDRNGLAHALVASSPDSDPGYQPWKALNDFAMQSEIERTPFEQLDSHVVKLFPRGANFPTREDENKRMRAMLGVAEESTCAKLFLKKIEGRNLTTMVLSTHNVSYLSSCAVHCFNTSTACVGFKYRSSTNPQPNCELFKAMRICNSKPKNTTHGGIWQFYEAVRDKPPPPCSKAKVCKNGGTCVAEQCPSNSFKCICPHNFTGKFCGDEVTGTSCKELLQIRSDLPNGVYNIQTKTDTGMTKTYCQMTSLEGCAGGGWTMVMKVDGHKKTFKYSSSYWSNKQTFNPIGGTTGFDDVETKLPTYWSTSFKELCIGMKVGNDLRFLTIPYAGESLHSVIADGKFHRTFVGREKWKSLLAGASLQRQCNKEGFNNYKPLSQFTSVRIGILGNEQNDCNSPDSFLGIGAKHQASACIVDDSAIPTSGNYGTCTTDNGKKNIKSMGYVLVR</sequence>
<keyword evidence="4" id="KW-0677">Repeat</keyword>
<keyword evidence="21" id="KW-1185">Reference proteome</keyword>
<comment type="caution">
    <text evidence="20">The sequence shown here is derived from an EMBL/GenBank/DDBJ whole genome shotgun (WGS) entry which is preliminary data.</text>
</comment>
<dbReference type="SUPFAM" id="SSF57196">
    <property type="entry name" value="EGF/Laminin"/>
    <property type="match status" value="1"/>
</dbReference>
<dbReference type="SUPFAM" id="SSF56496">
    <property type="entry name" value="Fibrinogen C-terminal domain-like"/>
    <property type="match status" value="1"/>
</dbReference>
<dbReference type="GO" id="GO:0003677">
    <property type="term" value="F:DNA binding"/>
    <property type="evidence" value="ECO:0007669"/>
    <property type="project" value="UniProtKB-UniRule"/>
</dbReference>
<dbReference type="NCBIfam" id="NF040941">
    <property type="entry name" value="GGGWT_bact"/>
    <property type="match status" value="1"/>
</dbReference>
<organism evidence="20 21">
    <name type="scientific">Paramuricea clavata</name>
    <name type="common">Red gorgonian</name>
    <name type="synonym">Violescent sea-whip</name>
    <dbReference type="NCBI Taxonomy" id="317549"/>
    <lineage>
        <taxon>Eukaryota</taxon>
        <taxon>Metazoa</taxon>
        <taxon>Cnidaria</taxon>
        <taxon>Anthozoa</taxon>
        <taxon>Octocorallia</taxon>
        <taxon>Malacalcyonacea</taxon>
        <taxon>Plexauridae</taxon>
        <taxon>Paramuricea</taxon>
    </lineage>
</organism>
<dbReference type="Gene3D" id="3.90.215.10">
    <property type="entry name" value="Gamma Fibrinogen, chain A, domain 1"/>
    <property type="match status" value="1"/>
</dbReference>
<dbReference type="OrthoDB" id="125004at2759"/>
<dbReference type="PANTHER" id="PTHR24204">
    <property type="entry name" value="INSULIN GENE ENHANCER PROTEIN"/>
    <property type="match status" value="1"/>
</dbReference>
<dbReference type="PROSITE" id="PS50026">
    <property type="entry name" value="EGF_3"/>
    <property type="match status" value="1"/>
</dbReference>
<dbReference type="CDD" id="cd09366">
    <property type="entry name" value="LIM1_Isl"/>
    <property type="match status" value="1"/>
</dbReference>
<evidence type="ECO:0000313" key="20">
    <source>
        <dbReference type="EMBL" id="CAB3982501.1"/>
    </source>
</evidence>
<dbReference type="Gene3D" id="1.10.10.60">
    <property type="entry name" value="Homeodomain-like"/>
    <property type="match status" value="1"/>
</dbReference>
<keyword evidence="9 16" id="KW-0238">DNA-binding</keyword>
<evidence type="ECO:0000256" key="11">
    <source>
        <dbReference type="ARBA" id="ARBA00023159"/>
    </source>
</evidence>